<feature type="transmembrane region" description="Helical" evidence="2">
    <location>
        <begin position="99"/>
        <end position="116"/>
    </location>
</feature>
<reference evidence="3 4" key="1">
    <citation type="journal article" date="2012" name="Int. J. Syst. Evol. Microbiol.">
        <title>Characterization of Tetragenococcus strains from sugar thick juice reveals a novel species, Tetragenococcus osmophilus sp. nov., and divides Tetragenococcus halophilus into two subspecies, T. halophilus subsp. halophilus subsp. nov. and T. halophilus subsp. flandriensis subsp. nov.</title>
        <authorList>
            <person name="Juste A."/>
            <person name="Van Trappen S."/>
            <person name="Verreth C."/>
            <person name="Cleenwerck I."/>
            <person name="De Vos P."/>
            <person name="Lievens B."/>
            <person name="Willems K.A."/>
        </authorList>
    </citation>
    <scope>NUCLEOTIDE SEQUENCE [LARGE SCALE GENOMIC DNA]</scope>
    <source>
        <strain evidence="3 4">LMG 26042</strain>
    </source>
</reference>
<feature type="transmembrane region" description="Helical" evidence="2">
    <location>
        <begin position="75"/>
        <end position="92"/>
    </location>
</feature>
<dbReference type="Pfam" id="PF04304">
    <property type="entry name" value="DUF454"/>
    <property type="match status" value="1"/>
</dbReference>
<evidence type="ECO:0000313" key="3">
    <source>
        <dbReference type="EMBL" id="AYW50396.1"/>
    </source>
</evidence>
<proteinExistence type="predicted"/>
<dbReference type="PANTHER" id="PTHR35813:SF1">
    <property type="entry name" value="INNER MEMBRANE PROTEIN YBAN"/>
    <property type="match status" value="1"/>
</dbReference>
<protein>
    <submittedName>
        <fullName evidence="3">DUF454 domain-containing protein</fullName>
    </submittedName>
</protein>
<dbReference type="RefSeq" id="WP_103892362.1">
    <property type="nucleotide sequence ID" value="NZ_CP027768.1"/>
</dbReference>
<name>A0A3G5FJ67_TETHA</name>
<evidence type="ECO:0000256" key="2">
    <source>
        <dbReference type="SAM" id="Phobius"/>
    </source>
</evidence>
<gene>
    <name evidence="3" type="ORF">C7H83_07965</name>
</gene>
<organism evidence="3 4">
    <name type="scientific">Tetragenococcus halophilus</name>
    <name type="common">Pediococcus halophilus</name>
    <dbReference type="NCBI Taxonomy" id="51669"/>
    <lineage>
        <taxon>Bacteria</taxon>
        <taxon>Bacillati</taxon>
        <taxon>Bacillota</taxon>
        <taxon>Bacilli</taxon>
        <taxon>Lactobacillales</taxon>
        <taxon>Enterococcaceae</taxon>
        <taxon>Tetragenococcus</taxon>
    </lineage>
</organism>
<dbReference type="Proteomes" id="UP000280475">
    <property type="component" value="Chromosome"/>
</dbReference>
<evidence type="ECO:0000256" key="1">
    <source>
        <dbReference type="SAM" id="MobiDB-lite"/>
    </source>
</evidence>
<dbReference type="EMBL" id="CP027768">
    <property type="protein sequence ID" value="AYW50396.1"/>
    <property type="molecule type" value="Genomic_DNA"/>
</dbReference>
<dbReference type="InterPro" id="IPR007401">
    <property type="entry name" value="DUF454"/>
</dbReference>
<feature type="compositionally biased region" description="Polar residues" evidence="1">
    <location>
        <begin position="122"/>
        <end position="136"/>
    </location>
</feature>
<feature type="region of interest" description="Disordered" evidence="1">
    <location>
        <begin position="122"/>
        <end position="147"/>
    </location>
</feature>
<sequence length="147" mass="16906">MKKYFLIIVGLLSFVLGSLGAILPILPTTPFLLLAGFCFARSSEKFNQWLKQTKLYQFYCADYVETRTIPKNKKWKIWLNIIILMTISIFLAPIFAVKILLACLTVFISLFLFLVIPDKMSEPSTKQNEAVQSTQYKETDKHSKSDQ</sequence>
<keyword evidence="2" id="KW-0472">Membrane</keyword>
<evidence type="ECO:0000313" key="4">
    <source>
        <dbReference type="Proteomes" id="UP000280475"/>
    </source>
</evidence>
<keyword evidence="2" id="KW-0812">Transmembrane</keyword>
<dbReference type="AlphaFoldDB" id="A0A3G5FJ67"/>
<dbReference type="GO" id="GO:0005886">
    <property type="term" value="C:plasma membrane"/>
    <property type="evidence" value="ECO:0007669"/>
    <property type="project" value="TreeGrafter"/>
</dbReference>
<accession>A0A3G5FJ67</accession>
<dbReference type="PANTHER" id="PTHR35813">
    <property type="entry name" value="INNER MEMBRANE PROTEIN YBAN"/>
    <property type="match status" value="1"/>
</dbReference>
<feature type="compositionally biased region" description="Basic and acidic residues" evidence="1">
    <location>
        <begin position="137"/>
        <end position="147"/>
    </location>
</feature>
<keyword evidence="2" id="KW-1133">Transmembrane helix</keyword>